<dbReference type="InterPro" id="IPR005225">
    <property type="entry name" value="Small_GTP-bd"/>
</dbReference>
<dbReference type="GO" id="GO:0007165">
    <property type="term" value="P:signal transduction"/>
    <property type="evidence" value="ECO:0007669"/>
    <property type="project" value="InterPro"/>
</dbReference>
<evidence type="ECO:0000313" key="4">
    <source>
        <dbReference type="Proteomes" id="UP000835052"/>
    </source>
</evidence>
<dbReference type="AlphaFoldDB" id="A0A8S1HKF1"/>
<protein>
    <recommendedName>
        <fullName evidence="5">Small monomeric GTPase</fullName>
    </recommendedName>
</protein>
<dbReference type="PRINTS" id="PR00449">
    <property type="entry name" value="RASTRNSFRMNG"/>
</dbReference>
<organism evidence="3 4">
    <name type="scientific">Caenorhabditis auriculariae</name>
    <dbReference type="NCBI Taxonomy" id="2777116"/>
    <lineage>
        <taxon>Eukaryota</taxon>
        <taxon>Metazoa</taxon>
        <taxon>Ecdysozoa</taxon>
        <taxon>Nematoda</taxon>
        <taxon>Chromadorea</taxon>
        <taxon>Rhabditida</taxon>
        <taxon>Rhabditina</taxon>
        <taxon>Rhabditomorpha</taxon>
        <taxon>Rhabditoidea</taxon>
        <taxon>Rhabditidae</taxon>
        <taxon>Peloderinae</taxon>
        <taxon>Caenorhabditis</taxon>
    </lineage>
</organism>
<evidence type="ECO:0000256" key="2">
    <source>
        <dbReference type="ARBA" id="ARBA00023134"/>
    </source>
</evidence>
<dbReference type="SMART" id="SM00174">
    <property type="entry name" value="RHO"/>
    <property type="match status" value="1"/>
</dbReference>
<dbReference type="InterPro" id="IPR001806">
    <property type="entry name" value="Small_GTPase"/>
</dbReference>
<dbReference type="PANTHER" id="PTHR24070">
    <property type="entry name" value="RAS, DI-RAS, AND RHEB FAMILY MEMBERS OF SMALL GTPASE SUPERFAMILY"/>
    <property type="match status" value="1"/>
</dbReference>
<keyword evidence="2" id="KW-0342">GTP-binding</keyword>
<dbReference type="PROSITE" id="PS51421">
    <property type="entry name" value="RAS"/>
    <property type="match status" value="1"/>
</dbReference>
<sequence length="136" mass="15088">MKEYKIVVVGNGGVGKSALTMQFVQGVFVSSYDATIEDSYRKATNIDGQVCRLEVLDTAGTEQFTGMRDLYMRNGQGFVLVFSLSDMNSFNDIRAVRDLIVKIKQSQAVPMILVGNKSDLQFEREVQYSTANALAK</sequence>
<keyword evidence="4" id="KW-1185">Reference proteome</keyword>
<reference evidence="3" key="1">
    <citation type="submission" date="2020-10" db="EMBL/GenBank/DDBJ databases">
        <authorList>
            <person name="Kikuchi T."/>
        </authorList>
    </citation>
    <scope>NUCLEOTIDE SEQUENCE</scope>
    <source>
        <strain evidence="3">NKZ352</strain>
    </source>
</reference>
<accession>A0A8S1HKF1</accession>
<evidence type="ECO:0000256" key="1">
    <source>
        <dbReference type="ARBA" id="ARBA00022741"/>
    </source>
</evidence>
<dbReference type="GO" id="GO:0005525">
    <property type="term" value="F:GTP binding"/>
    <property type="evidence" value="ECO:0007669"/>
    <property type="project" value="UniProtKB-KW"/>
</dbReference>
<dbReference type="PROSITE" id="PS51419">
    <property type="entry name" value="RAB"/>
    <property type="match status" value="1"/>
</dbReference>
<comment type="caution">
    <text evidence="3">The sequence shown here is derived from an EMBL/GenBank/DDBJ whole genome shotgun (WGS) entry which is preliminary data.</text>
</comment>
<name>A0A8S1HKF1_9PELO</name>
<dbReference type="Gene3D" id="3.40.50.300">
    <property type="entry name" value="P-loop containing nucleotide triphosphate hydrolases"/>
    <property type="match status" value="1"/>
</dbReference>
<dbReference type="GO" id="GO:0003924">
    <property type="term" value="F:GTPase activity"/>
    <property type="evidence" value="ECO:0007669"/>
    <property type="project" value="InterPro"/>
</dbReference>
<dbReference type="InterPro" id="IPR027417">
    <property type="entry name" value="P-loop_NTPase"/>
</dbReference>
<dbReference type="SUPFAM" id="SSF52540">
    <property type="entry name" value="P-loop containing nucleoside triphosphate hydrolases"/>
    <property type="match status" value="1"/>
</dbReference>
<dbReference type="Pfam" id="PF00071">
    <property type="entry name" value="Ras"/>
    <property type="match status" value="1"/>
</dbReference>
<proteinExistence type="predicted"/>
<dbReference type="Proteomes" id="UP000835052">
    <property type="component" value="Unassembled WGS sequence"/>
</dbReference>
<dbReference type="NCBIfam" id="TIGR00231">
    <property type="entry name" value="small_GTP"/>
    <property type="match status" value="1"/>
</dbReference>
<evidence type="ECO:0000313" key="3">
    <source>
        <dbReference type="EMBL" id="CAD6197136.1"/>
    </source>
</evidence>
<dbReference type="OrthoDB" id="5976022at2759"/>
<dbReference type="SMART" id="SM00175">
    <property type="entry name" value="RAB"/>
    <property type="match status" value="1"/>
</dbReference>
<evidence type="ECO:0008006" key="5">
    <source>
        <dbReference type="Google" id="ProtNLM"/>
    </source>
</evidence>
<dbReference type="EMBL" id="CAJGYM010000086">
    <property type="protein sequence ID" value="CAD6197136.1"/>
    <property type="molecule type" value="Genomic_DNA"/>
</dbReference>
<dbReference type="GO" id="GO:0016020">
    <property type="term" value="C:membrane"/>
    <property type="evidence" value="ECO:0007669"/>
    <property type="project" value="InterPro"/>
</dbReference>
<dbReference type="SMART" id="SM00173">
    <property type="entry name" value="RAS"/>
    <property type="match status" value="1"/>
</dbReference>
<dbReference type="FunFam" id="3.40.50.300:FF:001447">
    <property type="entry name" value="Ras-related protein Rab-1B"/>
    <property type="match status" value="1"/>
</dbReference>
<keyword evidence="1" id="KW-0547">Nucleotide-binding</keyword>
<gene>
    <name evidence="3" type="ORF">CAUJ_LOCUS13045</name>
</gene>
<dbReference type="InterPro" id="IPR020849">
    <property type="entry name" value="Small_GTPase_Ras-type"/>
</dbReference>